<protein>
    <submittedName>
        <fullName evidence="1">DUF5325 family protein</fullName>
    </submittedName>
</protein>
<gene>
    <name evidence="1" type="ORF">SH601_02715</name>
</gene>
<evidence type="ECO:0000313" key="2">
    <source>
        <dbReference type="Proteomes" id="UP001277972"/>
    </source>
</evidence>
<reference evidence="1" key="1">
    <citation type="submission" date="2023-11" db="EMBL/GenBank/DDBJ databases">
        <title>Gracilibacillus pellucida a moderately halophilic bacterium isolated from saline soil in Xinjiang province.</title>
        <authorList>
            <person name="Zhang Z."/>
            <person name="Tan F."/>
            <person name="Wang Y."/>
            <person name="Xia M."/>
        </authorList>
    </citation>
    <scope>NUCLEOTIDE SEQUENCE</scope>
    <source>
        <strain evidence="1">S3-1-1</strain>
    </source>
</reference>
<sequence>MNIQFSKLLLAICVILSFSAVGVGIAFRSALFIIIALLIGFGLMGYGISLKRKTAH</sequence>
<comment type="caution">
    <text evidence="1">The sequence shown here is derived from an EMBL/GenBank/DDBJ whole genome shotgun (WGS) entry which is preliminary data.</text>
</comment>
<organism evidence="1 2">
    <name type="scientific">Gracilibacillus pellucidus</name>
    <dbReference type="NCBI Taxonomy" id="3095368"/>
    <lineage>
        <taxon>Bacteria</taxon>
        <taxon>Bacillati</taxon>
        <taxon>Bacillota</taxon>
        <taxon>Bacilli</taxon>
        <taxon>Bacillales</taxon>
        <taxon>Bacillaceae</taxon>
        <taxon>Gracilibacillus</taxon>
    </lineage>
</organism>
<proteinExistence type="predicted"/>
<dbReference type="EMBL" id="JAWZSR010000001">
    <property type="protein sequence ID" value="MDX8044888.1"/>
    <property type="molecule type" value="Genomic_DNA"/>
</dbReference>
<keyword evidence="2" id="KW-1185">Reference proteome</keyword>
<name>A0ACC6M1X9_9BACI</name>
<evidence type="ECO:0000313" key="1">
    <source>
        <dbReference type="EMBL" id="MDX8044888.1"/>
    </source>
</evidence>
<accession>A0ACC6M1X9</accession>
<dbReference type="Proteomes" id="UP001277972">
    <property type="component" value="Unassembled WGS sequence"/>
</dbReference>